<proteinExistence type="predicted"/>
<protein>
    <submittedName>
        <fullName evidence="1">Uncharacterized protein</fullName>
    </submittedName>
</protein>
<dbReference type="AlphaFoldDB" id="A0A0F9BGD1"/>
<accession>A0A0F9BGD1</accession>
<gene>
    <name evidence="1" type="ORF">LCGC14_2450300</name>
</gene>
<sequence length="125" mass="13471">MSKVIDSMWFNTTQGSFGIILSEDETTGERKLYAGVVSGLTQAGDEEAILSWGNKVNLGMLGSLLARAKKEPDLLEACKAQHDAIDLLFAKLIQLDPTFYPSKSGQPWAALQQGNAAIKKTKGEG</sequence>
<dbReference type="EMBL" id="LAZR01037904">
    <property type="protein sequence ID" value="KKL20954.1"/>
    <property type="molecule type" value="Genomic_DNA"/>
</dbReference>
<comment type="caution">
    <text evidence="1">The sequence shown here is derived from an EMBL/GenBank/DDBJ whole genome shotgun (WGS) entry which is preliminary data.</text>
</comment>
<evidence type="ECO:0000313" key="1">
    <source>
        <dbReference type="EMBL" id="KKL20954.1"/>
    </source>
</evidence>
<reference evidence="1" key="1">
    <citation type="journal article" date="2015" name="Nature">
        <title>Complex archaea that bridge the gap between prokaryotes and eukaryotes.</title>
        <authorList>
            <person name="Spang A."/>
            <person name="Saw J.H."/>
            <person name="Jorgensen S.L."/>
            <person name="Zaremba-Niedzwiedzka K."/>
            <person name="Martijn J."/>
            <person name="Lind A.E."/>
            <person name="van Eijk R."/>
            <person name="Schleper C."/>
            <person name="Guy L."/>
            <person name="Ettema T.J."/>
        </authorList>
    </citation>
    <scope>NUCLEOTIDE SEQUENCE</scope>
</reference>
<organism evidence="1">
    <name type="scientific">marine sediment metagenome</name>
    <dbReference type="NCBI Taxonomy" id="412755"/>
    <lineage>
        <taxon>unclassified sequences</taxon>
        <taxon>metagenomes</taxon>
        <taxon>ecological metagenomes</taxon>
    </lineage>
</organism>
<name>A0A0F9BGD1_9ZZZZ</name>